<proteinExistence type="predicted"/>
<keyword evidence="3" id="KW-1185">Reference proteome</keyword>
<comment type="caution">
    <text evidence="1">The sequence shown here is derived from an EMBL/GenBank/DDBJ whole genome shotgun (WGS) entry which is preliminary data.</text>
</comment>
<reference evidence="1 3" key="1">
    <citation type="journal article" date="2022" name="Front. Cell. Infect. Microbiol.">
        <title>The Genomes of Two Strains of Taenia crassiceps the Animal Model for the Study of Human Cysticercosis.</title>
        <authorList>
            <person name="Bobes R.J."/>
            <person name="Estrada K."/>
            <person name="Rios-Valencia D.G."/>
            <person name="Calderon-Gallegos A."/>
            <person name="de la Torre P."/>
            <person name="Carrero J.C."/>
            <person name="Sanchez-Flores A."/>
            <person name="Laclette J.P."/>
        </authorList>
    </citation>
    <scope>NUCLEOTIDE SEQUENCE [LARGE SCALE GENOMIC DNA]</scope>
    <source>
        <strain evidence="1">WFUcys</strain>
    </source>
</reference>
<dbReference type="Proteomes" id="UP001651158">
    <property type="component" value="Unassembled WGS sequence"/>
</dbReference>
<dbReference type="EMBL" id="JAKROA010000014">
    <property type="protein sequence ID" value="KAL5104158.1"/>
    <property type="molecule type" value="Genomic_DNA"/>
</dbReference>
<dbReference type="EMBL" id="JAKROA010000014">
    <property type="protein sequence ID" value="KAL5104077.1"/>
    <property type="molecule type" value="Genomic_DNA"/>
</dbReference>
<evidence type="ECO:0000313" key="1">
    <source>
        <dbReference type="EMBL" id="KAL5104077.1"/>
    </source>
</evidence>
<accession>A0ABR4Q3D8</accession>
<gene>
    <name evidence="1" type="ORF">TcWFU_003654</name>
    <name evidence="2" type="ORF">TcWFU_009345</name>
</gene>
<protein>
    <submittedName>
        <fullName evidence="1">Uncharacterized protein</fullName>
    </submittedName>
</protein>
<evidence type="ECO:0000313" key="2">
    <source>
        <dbReference type="EMBL" id="KAL5104158.1"/>
    </source>
</evidence>
<sequence>MGLGTGTQRSSFNGHLSIAKVDNQYVCHVTARMTCLLPRFTALLVLLCWHLVESGKFLHQICIYDKIRYNDSRDAYFFYTNPKPPNTLDVELTREVFEGRTSLEVERLECTLQKHFIREEHRLWILCCK</sequence>
<reference evidence="1" key="2">
    <citation type="submission" date="2024-12" db="EMBL/GenBank/DDBJ databases">
        <authorList>
            <person name="Estrada K."/>
            <person name="Bobes R.J."/>
            <person name="Sanchez-Flores A."/>
            <person name="Laclette J.P."/>
        </authorList>
    </citation>
    <scope>NUCLEOTIDE SEQUENCE</scope>
    <source>
        <strain evidence="1">WFUcys</strain>
        <tissue evidence="1">Peritoneal cavity of infected mice</tissue>
    </source>
</reference>
<evidence type="ECO:0000313" key="3">
    <source>
        <dbReference type="Proteomes" id="UP001651158"/>
    </source>
</evidence>
<name>A0ABR4Q3D8_9CEST</name>
<organism evidence="1 3">
    <name type="scientific">Taenia crassiceps</name>
    <dbReference type="NCBI Taxonomy" id="6207"/>
    <lineage>
        <taxon>Eukaryota</taxon>
        <taxon>Metazoa</taxon>
        <taxon>Spiralia</taxon>
        <taxon>Lophotrochozoa</taxon>
        <taxon>Platyhelminthes</taxon>
        <taxon>Cestoda</taxon>
        <taxon>Eucestoda</taxon>
        <taxon>Cyclophyllidea</taxon>
        <taxon>Taeniidae</taxon>
        <taxon>Taenia</taxon>
    </lineage>
</organism>